<evidence type="ECO:0000256" key="1">
    <source>
        <dbReference type="ARBA" id="ARBA00022801"/>
    </source>
</evidence>
<dbReference type="PANTHER" id="PTHR43156">
    <property type="entry name" value="STAGE II SPORULATION PROTEIN E-RELATED"/>
    <property type="match status" value="1"/>
</dbReference>
<dbReference type="AlphaFoldDB" id="A0A6P2D8U5"/>
<proteinExistence type="predicted"/>
<dbReference type="Gene3D" id="3.60.40.10">
    <property type="entry name" value="PPM-type phosphatase domain"/>
    <property type="match status" value="1"/>
</dbReference>
<evidence type="ECO:0000313" key="4">
    <source>
        <dbReference type="EMBL" id="VTR95932.1"/>
    </source>
</evidence>
<feature type="domain" description="PPM-type phosphatase" evidence="3">
    <location>
        <begin position="175"/>
        <end position="389"/>
    </location>
</feature>
<dbReference type="KEGG" id="gms:SOIL9_17820"/>
<accession>A0A6P2D8U5</accession>
<dbReference type="Pfam" id="PF07228">
    <property type="entry name" value="SpoIIE"/>
    <property type="match status" value="1"/>
</dbReference>
<dbReference type="InterPro" id="IPR036457">
    <property type="entry name" value="PPM-type-like_dom_sf"/>
</dbReference>
<evidence type="ECO:0000259" key="3">
    <source>
        <dbReference type="SMART" id="SM00331"/>
    </source>
</evidence>
<evidence type="ECO:0000313" key="5">
    <source>
        <dbReference type="Proteomes" id="UP000464178"/>
    </source>
</evidence>
<protein>
    <recommendedName>
        <fullName evidence="3">PPM-type phosphatase domain-containing protein</fullName>
    </recommendedName>
</protein>
<dbReference type="EMBL" id="LR593886">
    <property type="protein sequence ID" value="VTR95932.1"/>
    <property type="molecule type" value="Genomic_DNA"/>
</dbReference>
<dbReference type="Proteomes" id="UP000464178">
    <property type="component" value="Chromosome"/>
</dbReference>
<evidence type="ECO:0000256" key="2">
    <source>
        <dbReference type="SAM" id="Coils"/>
    </source>
</evidence>
<dbReference type="InterPro" id="IPR001932">
    <property type="entry name" value="PPM-type_phosphatase-like_dom"/>
</dbReference>
<dbReference type="SMART" id="SM00331">
    <property type="entry name" value="PP2C_SIG"/>
    <property type="match status" value="1"/>
</dbReference>
<keyword evidence="5" id="KW-1185">Reference proteome</keyword>
<feature type="coiled-coil region" evidence="2">
    <location>
        <begin position="132"/>
        <end position="162"/>
    </location>
</feature>
<reference evidence="4 5" key="1">
    <citation type="submission" date="2019-05" db="EMBL/GenBank/DDBJ databases">
        <authorList>
            <consortium name="Science for Life Laboratories"/>
        </authorList>
    </citation>
    <scope>NUCLEOTIDE SEQUENCE [LARGE SCALE GENOMIC DNA]</scope>
    <source>
        <strain evidence="4">Soil9</strain>
    </source>
</reference>
<keyword evidence="1" id="KW-0378">Hydrolase</keyword>
<keyword evidence="2" id="KW-0175">Coiled coil</keyword>
<dbReference type="GO" id="GO:0016791">
    <property type="term" value="F:phosphatase activity"/>
    <property type="evidence" value="ECO:0007669"/>
    <property type="project" value="TreeGrafter"/>
</dbReference>
<dbReference type="PANTHER" id="PTHR43156:SF2">
    <property type="entry name" value="STAGE II SPORULATION PROTEIN E"/>
    <property type="match status" value="1"/>
</dbReference>
<sequence length="390" mass="41092">MPTPATVLLSTPPGQSKSADDLRARVASAGFVVAEHALGSAPAVDFDPVVVALIDTGARTDVAAAQTRRWRAELGDQIVPVLWIAAPEQVAVGLDAGADVVLARPIEPGAFVAQLRALARTQSTAARVAVRAAEARLLGDQLKKALAQLEREQEMARRVRATFLPRSFPQVGAARFHVCYRPRSRSGGDFYNVQRLDEHHVGFLVGDVVGTGTASGGLLGAFVQRSVVMKEISDRGYRIVPPDEVLNAVNQLLIGLSAGDDLPLVAMLAGVLHTGTGALTIARAGLPTPVYVPATGAPEVWAVPGPFLGSADTTYQVRSGTLNPGDRLVIGTDGMRPTGDPGPGGPDRLLEVVVKHQTANSSDFIDAIARDLLQHVRHADDFTLFAVEMG</sequence>
<name>A0A6P2D8U5_9BACT</name>
<dbReference type="InterPro" id="IPR052016">
    <property type="entry name" value="Bact_Sigma-Reg"/>
</dbReference>
<gene>
    <name evidence="4" type="ORF">SOIL9_17820</name>
</gene>
<organism evidence="4 5">
    <name type="scientific">Gemmata massiliana</name>
    <dbReference type="NCBI Taxonomy" id="1210884"/>
    <lineage>
        <taxon>Bacteria</taxon>
        <taxon>Pseudomonadati</taxon>
        <taxon>Planctomycetota</taxon>
        <taxon>Planctomycetia</taxon>
        <taxon>Gemmatales</taxon>
        <taxon>Gemmataceae</taxon>
        <taxon>Gemmata</taxon>
    </lineage>
</organism>
<dbReference type="RefSeq" id="WP_162670282.1">
    <property type="nucleotide sequence ID" value="NZ_LR593886.1"/>
</dbReference>